<evidence type="ECO:0000256" key="5">
    <source>
        <dbReference type="SAM" id="MobiDB-lite"/>
    </source>
</evidence>
<dbReference type="SUPFAM" id="SSF51391">
    <property type="entry name" value="Thiamin phosphate synthase"/>
    <property type="match status" value="1"/>
</dbReference>
<dbReference type="CDD" id="cd00564">
    <property type="entry name" value="TMP_TenI"/>
    <property type="match status" value="1"/>
</dbReference>
<dbReference type="InterPro" id="IPR036206">
    <property type="entry name" value="ThiamineP_synth_sf"/>
</dbReference>
<dbReference type="Proteomes" id="UP001368500">
    <property type="component" value="Unassembled WGS sequence"/>
</dbReference>
<evidence type="ECO:0000259" key="7">
    <source>
        <dbReference type="Pfam" id="PF08543"/>
    </source>
</evidence>
<dbReference type="InterPro" id="IPR013749">
    <property type="entry name" value="PM/HMP-P_kinase-1"/>
</dbReference>
<evidence type="ECO:0000256" key="1">
    <source>
        <dbReference type="ARBA" id="ARBA00001946"/>
    </source>
</evidence>
<feature type="region of interest" description="Disordered" evidence="5">
    <location>
        <begin position="589"/>
        <end position="623"/>
    </location>
</feature>
<evidence type="ECO:0000259" key="6">
    <source>
        <dbReference type="Pfam" id="PF02581"/>
    </source>
</evidence>
<feature type="region of interest" description="Disordered" evidence="5">
    <location>
        <begin position="222"/>
        <end position="258"/>
    </location>
</feature>
<dbReference type="InterPro" id="IPR013785">
    <property type="entry name" value="Aldolase_TIM"/>
</dbReference>
<reference evidence="8 9" key="1">
    <citation type="submission" date="2024-04" db="EMBL/GenBank/DDBJ databases">
        <title>Novel species of the genus Ideonella isolated from streams.</title>
        <authorList>
            <person name="Lu H."/>
        </authorList>
    </citation>
    <scope>NUCLEOTIDE SEQUENCE [LARGE SCALE GENOMIC DNA]</scope>
    <source>
        <strain evidence="8 9">BYS139W</strain>
    </source>
</reference>
<name>A0ABU9B4A1_9BURK</name>
<protein>
    <recommendedName>
        <fullName evidence="3">hydroxymethylpyrimidine kinase</fullName>
        <ecNumber evidence="3">2.7.1.49</ecNumber>
    </recommendedName>
</protein>
<comment type="pathway">
    <text evidence="2">Cofactor biosynthesis; thiamine diphosphate biosynthesis.</text>
</comment>
<evidence type="ECO:0000313" key="9">
    <source>
        <dbReference type="Proteomes" id="UP001368500"/>
    </source>
</evidence>
<dbReference type="InterPro" id="IPR022998">
    <property type="entry name" value="ThiamineP_synth_TenI"/>
</dbReference>
<dbReference type="GO" id="GO:0008972">
    <property type="term" value="F:phosphomethylpyrimidine kinase activity"/>
    <property type="evidence" value="ECO:0007669"/>
    <property type="project" value="UniProtKB-EC"/>
</dbReference>
<dbReference type="SUPFAM" id="SSF53613">
    <property type="entry name" value="Ribokinase-like"/>
    <property type="match status" value="1"/>
</dbReference>
<evidence type="ECO:0000256" key="3">
    <source>
        <dbReference type="ARBA" id="ARBA00012135"/>
    </source>
</evidence>
<dbReference type="Gene3D" id="3.20.20.70">
    <property type="entry name" value="Aldolase class I"/>
    <property type="match status" value="1"/>
</dbReference>
<dbReference type="Pfam" id="PF02581">
    <property type="entry name" value="TMP-TENI"/>
    <property type="match status" value="1"/>
</dbReference>
<evidence type="ECO:0000256" key="4">
    <source>
        <dbReference type="ARBA" id="ARBA00023268"/>
    </source>
</evidence>
<keyword evidence="8" id="KW-0418">Kinase</keyword>
<dbReference type="PANTHER" id="PTHR20858:SF17">
    <property type="entry name" value="HYDROXYMETHYLPYRIMIDINE_PHOSPHOMETHYLPYRIMIDINE KINASE THI20-RELATED"/>
    <property type="match status" value="1"/>
</dbReference>
<keyword evidence="8" id="KW-0808">Transferase</keyword>
<dbReference type="PANTHER" id="PTHR20858">
    <property type="entry name" value="PHOSPHOMETHYLPYRIMIDINE KINASE"/>
    <property type="match status" value="1"/>
</dbReference>
<dbReference type="EC" id="2.7.1.49" evidence="3"/>
<dbReference type="InterPro" id="IPR004399">
    <property type="entry name" value="HMP/HMP-P_kinase_dom"/>
</dbReference>
<feature type="compositionally biased region" description="Low complexity" evidence="5">
    <location>
        <begin position="235"/>
        <end position="258"/>
    </location>
</feature>
<dbReference type="GO" id="GO:0008902">
    <property type="term" value="F:hydroxymethylpyrimidine kinase activity"/>
    <property type="evidence" value="ECO:0007669"/>
    <property type="project" value="UniProtKB-EC"/>
</dbReference>
<gene>
    <name evidence="8" type="ORF">AACH11_01805</name>
</gene>
<dbReference type="EMBL" id="JBBUTF010000002">
    <property type="protein sequence ID" value="MEK8024701.1"/>
    <property type="molecule type" value="Genomic_DNA"/>
</dbReference>
<dbReference type="RefSeq" id="WP_341372476.1">
    <property type="nucleotide sequence ID" value="NZ_JBBUTF010000002.1"/>
</dbReference>
<feature type="domain" description="Pyridoxamine kinase/Phosphomethylpyrimidine kinase" evidence="7">
    <location>
        <begin position="267"/>
        <end position="338"/>
    </location>
</feature>
<proteinExistence type="predicted"/>
<feature type="domain" description="Thiamine phosphate synthase/TenI" evidence="6">
    <location>
        <begin position="390"/>
        <end position="567"/>
    </location>
</feature>
<comment type="caution">
    <text evidence="8">The sequence shown here is derived from an EMBL/GenBank/DDBJ whole genome shotgun (WGS) entry which is preliminary data.</text>
</comment>
<evidence type="ECO:0000256" key="2">
    <source>
        <dbReference type="ARBA" id="ARBA00004948"/>
    </source>
</evidence>
<keyword evidence="9" id="KW-1185">Reference proteome</keyword>
<comment type="cofactor">
    <cofactor evidence="1">
        <name>Mg(2+)</name>
        <dbReference type="ChEBI" id="CHEBI:18420"/>
    </cofactor>
</comment>
<feature type="domain" description="Pyridoxamine kinase/Phosphomethylpyrimidine kinase" evidence="7">
    <location>
        <begin position="24"/>
        <end position="168"/>
    </location>
</feature>
<dbReference type="CDD" id="cd01169">
    <property type="entry name" value="HMPP_kinase"/>
    <property type="match status" value="1"/>
</dbReference>
<accession>A0ABU9B4A1</accession>
<dbReference type="InterPro" id="IPR029056">
    <property type="entry name" value="Ribokinase-like"/>
</dbReference>
<dbReference type="Gene3D" id="3.40.1190.20">
    <property type="match status" value="1"/>
</dbReference>
<evidence type="ECO:0000313" key="8">
    <source>
        <dbReference type="EMBL" id="MEK8024701.1"/>
    </source>
</evidence>
<sequence length="623" mass="62903">MNDTRATPSAEHPRPIVWSIAGTDSGGGAGLAADQRAAEACGVHLCPVVAAVTAQHTAAVTHIAPVDPALLQAQLDALAQDLPPRVIKTGLLGGPQQVRVVAAMVRRLRAQGPGPVALVVDPVLGASSGAGFADAATLQAYRDELLPLTTVLTPNRAEAQRLLGDDAAEAGGTAGDGTSGGTAGGVAGGAAGHAIAPARLPALARRLRALGVETVVITGGDAPLETADRRPDADAPPTGTRRAPAATTPVGLTGDADPAPAIPPLACDWLDSPQAAGWMVAPRIDTPHTHGTGCTYASALAGALAHGFVSADAAVLAKMVTTGALRAGRAGLSHGAGPHPVRATAEAVADPTLLPWLGWDEDLDALRALLAAPVPPPSARRLDLYALSDDAAHLRALLAAGVRTLQLRIKTPATPDAGWPQRLRTTLADGIQACRAAGAELFINDHGALAAELGADGVHLGQEDLQALGTAGRAALRASGVGLGISSHALWELCRARTLAPRYIACGPVWPTLTKAMPWHAQGLRNLAWWVRMAGAPVVAIGGILDEAQARAAAAAGADGVCVVRAVAGDAIGRVPAFDTALRTGRRTAPDAALAEPVPPMGADRRQAPHGWPLPSLAGPATA</sequence>
<organism evidence="8 9">
    <name type="scientific">Pseudaquabacterium rugosum</name>
    <dbReference type="NCBI Taxonomy" id="2984194"/>
    <lineage>
        <taxon>Bacteria</taxon>
        <taxon>Pseudomonadati</taxon>
        <taxon>Pseudomonadota</taxon>
        <taxon>Betaproteobacteria</taxon>
        <taxon>Burkholderiales</taxon>
        <taxon>Sphaerotilaceae</taxon>
        <taxon>Pseudaquabacterium</taxon>
    </lineage>
</organism>
<dbReference type="Pfam" id="PF08543">
    <property type="entry name" value="Phos_pyr_kin"/>
    <property type="match status" value="2"/>
</dbReference>
<keyword evidence="4" id="KW-0511">Multifunctional enzyme</keyword>